<evidence type="ECO:0000259" key="1">
    <source>
        <dbReference type="PROSITE" id="PS51184"/>
    </source>
</evidence>
<dbReference type="PANTHER" id="PTHR12461">
    <property type="entry name" value="HYPOXIA-INDUCIBLE FACTOR 1 ALPHA INHIBITOR-RELATED"/>
    <property type="match status" value="1"/>
</dbReference>
<dbReference type="Proteomes" id="UP000504629">
    <property type="component" value="Unplaced"/>
</dbReference>
<dbReference type="AlphaFoldDB" id="A0A6J2JVF4"/>
<evidence type="ECO:0000313" key="3">
    <source>
        <dbReference type="RefSeq" id="XP_028032862.1"/>
    </source>
</evidence>
<dbReference type="Pfam" id="PF13621">
    <property type="entry name" value="Cupin_8"/>
    <property type="match status" value="1"/>
</dbReference>
<dbReference type="GeneID" id="114245058"/>
<organism evidence="2 3">
    <name type="scientific">Bombyx mandarina</name>
    <name type="common">Wild silk moth</name>
    <name type="synonym">Wild silkworm</name>
    <dbReference type="NCBI Taxonomy" id="7092"/>
    <lineage>
        <taxon>Eukaryota</taxon>
        <taxon>Metazoa</taxon>
        <taxon>Ecdysozoa</taxon>
        <taxon>Arthropoda</taxon>
        <taxon>Hexapoda</taxon>
        <taxon>Insecta</taxon>
        <taxon>Pterygota</taxon>
        <taxon>Neoptera</taxon>
        <taxon>Endopterygota</taxon>
        <taxon>Lepidoptera</taxon>
        <taxon>Glossata</taxon>
        <taxon>Ditrysia</taxon>
        <taxon>Bombycoidea</taxon>
        <taxon>Bombycidae</taxon>
        <taxon>Bombycinae</taxon>
        <taxon>Bombyx</taxon>
    </lineage>
</organism>
<dbReference type="PROSITE" id="PS51450">
    <property type="entry name" value="LRR"/>
    <property type="match status" value="3"/>
</dbReference>
<evidence type="ECO:0000313" key="2">
    <source>
        <dbReference type="Proteomes" id="UP000504629"/>
    </source>
</evidence>
<dbReference type="InterPro" id="IPR014710">
    <property type="entry name" value="RmlC-like_jellyroll"/>
</dbReference>
<dbReference type="OrthoDB" id="415358at2759"/>
<dbReference type="PROSITE" id="PS51184">
    <property type="entry name" value="JMJC"/>
    <property type="match status" value="1"/>
</dbReference>
<dbReference type="KEGG" id="bman:114245058"/>
<dbReference type="RefSeq" id="XP_028032862.1">
    <property type="nucleotide sequence ID" value="XM_028177061.1"/>
</dbReference>
<dbReference type="Gene3D" id="3.80.10.10">
    <property type="entry name" value="Ribonuclease Inhibitor"/>
    <property type="match status" value="2"/>
</dbReference>
<dbReference type="SUPFAM" id="SSF52058">
    <property type="entry name" value="L domain-like"/>
    <property type="match status" value="1"/>
</dbReference>
<dbReference type="Gene3D" id="2.60.120.10">
    <property type="entry name" value="Jelly Rolls"/>
    <property type="match status" value="1"/>
</dbReference>
<dbReference type="InterPro" id="IPR041667">
    <property type="entry name" value="Cupin_8"/>
</dbReference>
<dbReference type="PANTHER" id="PTHR12461:SF99">
    <property type="entry name" value="BIFUNCTIONAL PEPTIDASE AND (3S)-LYSYL HYDROXYLASE JMJD7"/>
    <property type="match status" value="1"/>
</dbReference>
<protein>
    <submittedName>
        <fullName evidence="3">Uncharacterized protein LOC114245058</fullName>
    </submittedName>
</protein>
<dbReference type="SMART" id="SM00365">
    <property type="entry name" value="LRR_SD22"/>
    <property type="match status" value="3"/>
</dbReference>
<sequence>MSKLPKGTELKESEKNIRKQAKQIVERKYSNVFKRPTHLFMHEKNISSIPEPKHPSNIIYAYYHNNKIEKIENIELLYNLTHLHLQCNRISKIEGLQCLYKLKKLYLGNNRINVVENLENLKYLEELHVEKQNPEGFDGLCFDPRTTLSIGASLKVLNVSENKLTDVAWVKPLRRLEVLIAKNNKLDDVKTVADDLCTLTSLVDVNFIGNPLTKKHRYKETLIARCAQLRLLDTVIIHTKAKTFLENFDKIIRLRQLNERNRISMSKEGVDQFFDLNMLPGPRAQSALSISEYSNQKPKVTAIDSTYTFMPRAFWRSRPAPVPFDIIPEKKLTVSITPNGLADGITSQSGVEYFVMPCEEEMTMSEFLDTLENKRSNFITYIQKQNSNLTEDFSELLVDVNREIPFATKAFNKRPDAVNFWMGDKRAVTSMHKDPYENIYCVIDGYKDFILIPPTDLPFVPYKKYKQAEFKRNGSDWDIVPLNDGVNYDLPWVCIDPMDPDYDQYPEFKKAHMFKVRLYKGDSLYLPSLWFHHVRQSHGCIAVNYWYDMEFDVKYCYFKMLETLCAKY</sequence>
<dbReference type="SMART" id="SM00558">
    <property type="entry name" value="JmjC"/>
    <property type="match status" value="1"/>
</dbReference>
<dbReference type="InterPro" id="IPR001611">
    <property type="entry name" value="Leu-rich_rpt"/>
</dbReference>
<feature type="domain" description="JmjC" evidence="1">
    <location>
        <begin position="385"/>
        <end position="562"/>
    </location>
</feature>
<dbReference type="SUPFAM" id="SSF51197">
    <property type="entry name" value="Clavaminate synthase-like"/>
    <property type="match status" value="1"/>
</dbReference>
<keyword evidence="2" id="KW-1185">Reference proteome</keyword>
<dbReference type="InterPro" id="IPR003347">
    <property type="entry name" value="JmjC_dom"/>
</dbReference>
<proteinExistence type="predicted"/>
<reference evidence="3" key="1">
    <citation type="submission" date="2025-08" db="UniProtKB">
        <authorList>
            <consortium name="RefSeq"/>
        </authorList>
    </citation>
    <scope>IDENTIFICATION</scope>
    <source>
        <tissue evidence="3">Silk gland</tissue>
    </source>
</reference>
<accession>A0A6J2JVF4</accession>
<dbReference type="CDD" id="cd21340">
    <property type="entry name" value="PPP1R42"/>
    <property type="match status" value="1"/>
</dbReference>
<name>A0A6J2JVF4_BOMMA</name>
<dbReference type="InterPro" id="IPR032675">
    <property type="entry name" value="LRR_dom_sf"/>
</dbReference>
<dbReference type="CTD" id="100137047"/>
<gene>
    <name evidence="3" type="primary">LOC114245058</name>
</gene>